<gene>
    <name evidence="2" type="ORF">Mal52_19070</name>
</gene>
<name>A0A517ZLV1_9PLAN</name>
<dbReference type="InterPro" id="IPR007825">
    <property type="entry name" value="Major_OMP_Legionella"/>
</dbReference>
<evidence type="ECO:0000256" key="1">
    <source>
        <dbReference type="SAM" id="SignalP"/>
    </source>
</evidence>
<dbReference type="Proteomes" id="UP000319383">
    <property type="component" value="Chromosome"/>
</dbReference>
<proteinExistence type="predicted"/>
<dbReference type="AlphaFoldDB" id="A0A517ZLV1"/>
<evidence type="ECO:0000313" key="3">
    <source>
        <dbReference type="Proteomes" id="UP000319383"/>
    </source>
</evidence>
<dbReference type="KEGG" id="sdyn:Mal52_19070"/>
<reference evidence="2 3" key="1">
    <citation type="submission" date="2019-02" db="EMBL/GenBank/DDBJ databases">
        <title>Deep-cultivation of Planctomycetes and their phenomic and genomic characterization uncovers novel biology.</title>
        <authorList>
            <person name="Wiegand S."/>
            <person name="Jogler M."/>
            <person name="Boedeker C."/>
            <person name="Pinto D."/>
            <person name="Vollmers J."/>
            <person name="Rivas-Marin E."/>
            <person name="Kohn T."/>
            <person name="Peeters S.H."/>
            <person name="Heuer A."/>
            <person name="Rast P."/>
            <person name="Oberbeckmann S."/>
            <person name="Bunk B."/>
            <person name="Jeske O."/>
            <person name="Meyerdierks A."/>
            <person name="Storesund J.E."/>
            <person name="Kallscheuer N."/>
            <person name="Luecker S."/>
            <person name="Lage O.M."/>
            <person name="Pohl T."/>
            <person name="Merkel B.J."/>
            <person name="Hornburger P."/>
            <person name="Mueller R.-W."/>
            <person name="Bruemmer F."/>
            <person name="Labrenz M."/>
            <person name="Spormann A.M."/>
            <person name="Op den Camp H."/>
            <person name="Overmann J."/>
            <person name="Amann R."/>
            <person name="Jetten M.S.M."/>
            <person name="Mascher T."/>
            <person name="Medema M.H."/>
            <person name="Devos D.P."/>
            <person name="Kaster A.-K."/>
            <person name="Ovreas L."/>
            <person name="Rohde M."/>
            <person name="Galperin M.Y."/>
            <person name="Jogler C."/>
        </authorList>
    </citation>
    <scope>NUCLEOTIDE SEQUENCE [LARGE SCALE GENOMIC DNA]</scope>
    <source>
        <strain evidence="2 3">Mal52</strain>
    </source>
</reference>
<dbReference type="Pfam" id="PF05150">
    <property type="entry name" value="Legionella_OMP"/>
    <property type="match status" value="1"/>
</dbReference>
<organism evidence="2 3">
    <name type="scientific">Symmachiella dynata</name>
    <dbReference type="NCBI Taxonomy" id="2527995"/>
    <lineage>
        <taxon>Bacteria</taxon>
        <taxon>Pseudomonadati</taxon>
        <taxon>Planctomycetota</taxon>
        <taxon>Planctomycetia</taxon>
        <taxon>Planctomycetales</taxon>
        <taxon>Planctomycetaceae</taxon>
        <taxon>Symmachiella</taxon>
    </lineage>
</organism>
<dbReference type="EMBL" id="CP036276">
    <property type="protein sequence ID" value="QDU43433.1"/>
    <property type="molecule type" value="Genomic_DNA"/>
</dbReference>
<feature type="signal peptide" evidence="1">
    <location>
        <begin position="1"/>
        <end position="17"/>
    </location>
</feature>
<sequence length="375" mass="40834" precursor="true">MRTLFLCLFILPQAAWAQPATVGPQLPTSEVSFSVPRSQPSELSYGIPPGCGPAVCAAPDDDGTITFSSAVLFWKVTEGSAENWAQEITPLGIGTTYGTATLVDAPFEWKAGIRIGAAYQPPDSDFDLSVSYTHFGTNATNQATGEVYSAFLGNFYVGNPDGTSFGPHYSNASVDWDFRFDSIDLELGREFAISDSLSLRPFVGLKSAMIDQSIHSNWSSPINTSSQTYLFTAAEEELKQDFWGIGPSLGVNAVIPIVCETDYSLRIFASPSAAIMYGRWTFKDQYRNNGPTSTAHPTPAVVDINSDPITGAATMARGVLGLEWVQYGSEITTSLRLGYEAQIWLNQMQFYSYNMGRLNNLMSLHGGVFELSLNF</sequence>
<evidence type="ECO:0008006" key="4">
    <source>
        <dbReference type="Google" id="ProtNLM"/>
    </source>
</evidence>
<protein>
    <recommendedName>
        <fullName evidence="4">Legionella pneumophila major outer membrane protein</fullName>
    </recommendedName>
</protein>
<evidence type="ECO:0000313" key="2">
    <source>
        <dbReference type="EMBL" id="QDU43433.1"/>
    </source>
</evidence>
<keyword evidence="1" id="KW-0732">Signal</keyword>
<accession>A0A517ZLV1</accession>
<feature type="chain" id="PRO_5022216567" description="Legionella pneumophila major outer membrane protein" evidence="1">
    <location>
        <begin position="18"/>
        <end position="375"/>
    </location>
</feature>
<keyword evidence="3" id="KW-1185">Reference proteome</keyword>